<keyword evidence="2" id="KW-1185">Reference proteome</keyword>
<reference evidence="1" key="1">
    <citation type="submission" date="2023-07" db="EMBL/GenBank/DDBJ databases">
        <authorList>
            <person name="Kim M.K."/>
        </authorList>
    </citation>
    <scope>NUCLEOTIDE SEQUENCE</scope>
    <source>
        <strain evidence="1">CA1-15</strain>
    </source>
</reference>
<evidence type="ECO:0000313" key="1">
    <source>
        <dbReference type="EMBL" id="MDO7841490.1"/>
    </source>
</evidence>
<gene>
    <name evidence="1" type="ORF">Q5H94_04070</name>
</gene>
<name>A0ABT8ZWT6_9SPHN</name>
<accession>A0ABT8ZWT6</accession>
<protein>
    <recommendedName>
        <fullName evidence="3">Transposase</fullName>
    </recommendedName>
</protein>
<proteinExistence type="predicted"/>
<evidence type="ECO:0008006" key="3">
    <source>
        <dbReference type="Google" id="ProtNLM"/>
    </source>
</evidence>
<sequence length="60" mass="6657">MNLLPSCREKECGRDGKRGVKHVAGAASYFRLQSRKAKYLGFPVVCADRQGLSGKRQLFA</sequence>
<organism evidence="1 2">
    <name type="scientific">Sphingomonas immobilis</name>
    <dbReference type="NCBI Taxonomy" id="3063997"/>
    <lineage>
        <taxon>Bacteria</taxon>
        <taxon>Pseudomonadati</taxon>
        <taxon>Pseudomonadota</taxon>
        <taxon>Alphaproteobacteria</taxon>
        <taxon>Sphingomonadales</taxon>
        <taxon>Sphingomonadaceae</taxon>
        <taxon>Sphingomonas</taxon>
    </lineage>
</organism>
<comment type="caution">
    <text evidence="1">The sequence shown here is derived from an EMBL/GenBank/DDBJ whole genome shotgun (WGS) entry which is preliminary data.</text>
</comment>
<evidence type="ECO:0000313" key="2">
    <source>
        <dbReference type="Proteomes" id="UP001176468"/>
    </source>
</evidence>
<dbReference type="Proteomes" id="UP001176468">
    <property type="component" value="Unassembled WGS sequence"/>
</dbReference>
<dbReference type="EMBL" id="JAUQSZ010000002">
    <property type="protein sequence ID" value="MDO7841490.1"/>
    <property type="molecule type" value="Genomic_DNA"/>
</dbReference>
<dbReference type="RefSeq" id="WP_304559945.1">
    <property type="nucleotide sequence ID" value="NZ_JAUQSZ010000002.1"/>
</dbReference>